<dbReference type="OrthoDB" id="9465at2157"/>
<keyword evidence="3" id="KW-1185">Reference proteome</keyword>
<keyword evidence="1 2" id="KW-0413">Isomerase</keyword>
<sequence length="229" mass="25194">MSFEPPFFQINYKLYPDTWGEDGLEFAKTAARVADEFGVDFVLSPQTADIRLVARETDLPILAQGMSPHEPGRGLGHILAESLREAGATGVMMNHPERRETAPELETKIRRCREVGLTSVVCVENYEFGKAVLEWDPDWVVFEQPELLGTTTSLNETDPEAVERFSELVAERNPRTNVFLGGGISSVADVEAALELADATGSASWISSDVPVEEREETLRAIAEVLAEA</sequence>
<name>A0A1I2SS67_9EURY</name>
<dbReference type="GO" id="GO:0004807">
    <property type="term" value="F:triose-phosphate isomerase activity"/>
    <property type="evidence" value="ECO:0007669"/>
    <property type="project" value="InterPro"/>
</dbReference>
<dbReference type="AlphaFoldDB" id="A0A1I2SS67"/>
<dbReference type="RefSeq" id="WP_092892472.1">
    <property type="nucleotide sequence ID" value="NZ_FOOQ01000002.1"/>
</dbReference>
<dbReference type="EMBL" id="FOOQ01000002">
    <property type="protein sequence ID" value="SFG55675.1"/>
    <property type="molecule type" value="Genomic_DNA"/>
</dbReference>
<dbReference type="InterPro" id="IPR035990">
    <property type="entry name" value="TIM_sf"/>
</dbReference>
<dbReference type="InterPro" id="IPR000652">
    <property type="entry name" value="Triosephosphate_isomerase"/>
</dbReference>
<gene>
    <name evidence="2" type="ORF">SAMN04488063_2406</name>
</gene>
<dbReference type="SUPFAM" id="SSF51351">
    <property type="entry name" value="Triosephosphate isomerase (TIM)"/>
    <property type="match status" value="1"/>
</dbReference>
<evidence type="ECO:0000256" key="1">
    <source>
        <dbReference type="ARBA" id="ARBA00023235"/>
    </source>
</evidence>
<dbReference type="Pfam" id="PF00121">
    <property type="entry name" value="TIM"/>
    <property type="match status" value="1"/>
</dbReference>
<evidence type="ECO:0000313" key="2">
    <source>
        <dbReference type="EMBL" id="SFG55675.1"/>
    </source>
</evidence>
<dbReference type="Proteomes" id="UP000198876">
    <property type="component" value="Unassembled WGS sequence"/>
</dbReference>
<dbReference type="Gene3D" id="3.20.20.70">
    <property type="entry name" value="Aldolase class I"/>
    <property type="match status" value="1"/>
</dbReference>
<evidence type="ECO:0000313" key="3">
    <source>
        <dbReference type="Proteomes" id="UP000198876"/>
    </source>
</evidence>
<accession>A0A1I2SS67</accession>
<dbReference type="STRING" id="553467.SAMN04488063_2406"/>
<organism evidence="2 3">
    <name type="scientific">Halopelagius inordinatus</name>
    <dbReference type="NCBI Taxonomy" id="553467"/>
    <lineage>
        <taxon>Archaea</taxon>
        <taxon>Methanobacteriati</taxon>
        <taxon>Methanobacteriota</taxon>
        <taxon>Stenosarchaea group</taxon>
        <taxon>Halobacteria</taxon>
        <taxon>Halobacteriales</taxon>
        <taxon>Haloferacaceae</taxon>
    </lineage>
</organism>
<dbReference type="PROSITE" id="PS51440">
    <property type="entry name" value="TIM_2"/>
    <property type="match status" value="1"/>
</dbReference>
<reference evidence="3" key="1">
    <citation type="submission" date="2016-10" db="EMBL/GenBank/DDBJ databases">
        <authorList>
            <person name="Varghese N."/>
            <person name="Submissions S."/>
        </authorList>
    </citation>
    <scope>NUCLEOTIDE SEQUENCE [LARGE SCALE GENOMIC DNA]</scope>
    <source>
        <strain evidence="3">CGMCC 1.7739</strain>
    </source>
</reference>
<proteinExistence type="predicted"/>
<protein>
    <submittedName>
        <fullName evidence="2">Triosephosphate isomerase</fullName>
    </submittedName>
</protein>
<dbReference type="NCBIfam" id="NF003302">
    <property type="entry name" value="PRK04302.1"/>
    <property type="match status" value="1"/>
</dbReference>
<dbReference type="InterPro" id="IPR013785">
    <property type="entry name" value="Aldolase_TIM"/>
</dbReference>